<keyword evidence="2" id="KW-1185">Reference proteome</keyword>
<organism evidence="1 2">
    <name type="scientific">Tulasnella calospora MUT 4182</name>
    <dbReference type="NCBI Taxonomy" id="1051891"/>
    <lineage>
        <taxon>Eukaryota</taxon>
        <taxon>Fungi</taxon>
        <taxon>Dikarya</taxon>
        <taxon>Basidiomycota</taxon>
        <taxon>Agaricomycotina</taxon>
        <taxon>Agaricomycetes</taxon>
        <taxon>Cantharellales</taxon>
        <taxon>Tulasnellaceae</taxon>
        <taxon>Tulasnella</taxon>
    </lineage>
</organism>
<proteinExistence type="predicted"/>
<reference evidence="1 2" key="1">
    <citation type="submission" date="2014-04" db="EMBL/GenBank/DDBJ databases">
        <authorList>
            <consortium name="DOE Joint Genome Institute"/>
            <person name="Kuo A."/>
            <person name="Girlanda M."/>
            <person name="Perotto S."/>
            <person name="Kohler A."/>
            <person name="Nagy L.G."/>
            <person name="Floudas D."/>
            <person name="Copeland A."/>
            <person name="Barry K.W."/>
            <person name="Cichocki N."/>
            <person name="Veneault-Fourrey C."/>
            <person name="LaButti K."/>
            <person name="Lindquist E.A."/>
            <person name="Lipzen A."/>
            <person name="Lundell T."/>
            <person name="Morin E."/>
            <person name="Murat C."/>
            <person name="Sun H."/>
            <person name="Tunlid A."/>
            <person name="Henrissat B."/>
            <person name="Grigoriev I.V."/>
            <person name="Hibbett D.S."/>
            <person name="Martin F."/>
            <person name="Nordberg H.P."/>
            <person name="Cantor M.N."/>
            <person name="Hua S.X."/>
        </authorList>
    </citation>
    <scope>NUCLEOTIDE SEQUENCE [LARGE SCALE GENOMIC DNA]</scope>
    <source>
        <strain evidence="1 2">MUT 4182</strain>
    </source>
</reference>
<gene>
    <name evidence="1" type="ORF">M407DRAFT_212156</name>
</gene>
<feature type="non-terminal residue" evidence="1">
    <location>
        <position position="1"/>
    </location>
</feature>
<protein>
    <submittedName>
        <fullName evidence="1">Uncharacterized protein</fullName>
    </submittedName>
</protein>
<dbReference type="EMBL" id="KN823056">
    <property type="protein sequence ID" value="KIO24667.1"/>
    <property type="molecule type" value="Genomic_DNA"/>
</dbReference>
<dbReference type="Proteomes" id="UP000054248">
    <property type="component" value="Unassembled WGS sequence"/>
</dbReference>
<accession>A0A0C3LTF5</accession>
<evidence type="ECO:0000313" key="1">
    <source>
        <dbReference type="EMBL" id="KIO24667.1"/>
    </source>
</evidence>
<evidence type="ECO:0000313" key="2">
    <source>
        <dbReference type="Proteomes" id="UP000054248"/>
    </source>
</evidence>
<reference evidence="2" key="2">
    <citation type="submission" date="2015-01" db="EMBL/GenBank/DDBJ databases">
        <title>Evolutionary Origins and Diversification of the Mycorrhizal Mutualists.</title>
        <authorList>
            <consortium name="DOE Joint Genome Institute"/>
            <consortium name="Mycorrhizal Genomics Consortium"/>
            <person name="Kohler A."/>
            <person name="Kuo A."/>
            <person name="Nagy L.G."/>
            <person name="Floudas D."/>
            <person name="Copeland A."/>
            <person name="Barry K.W."/>
            <person name="Cichocki N."/>
            <person name="Veneault-Fourrey C."/>
            <person name="LaButti K."/>
            <person name="Lindquist E.A."/>
            <person name="Lipzen A."/>
            <person name="Lundell T."/>
            <person name="Morin E."/>
            <person name="Murat C."/>
            <person name="Riley R."/>
            <person name="Ohm R."/>
            <person name="Sun H."/>
            <person name="Tunlid A."/>
            <person name="Henrissat B."/>
            <person name="Grigoriev I.V."/>
            <person name="Hibbett D.S."/>
            <person name="Martin F."/>
        </authorList>
    </citation>
    <scope>NUCLEOTIDE SEQUENCE [LARGE SCALE GENOMIC DNA]</scope>
    <source>
        <strain evidence="2">MUT 4182</strain>
    </source>
</reference>
<sequence length="67" mass="7262">FAVDCSLTRRFESHDIPNGNLLADWSSNHLLITTALSDVRGPLLATYPTTNSRIIASGTTLTSTPPY</sequence>
<dbReference type="AlphaFoldDB" id="A0A0C3LTF5"/>
<dbReference type="HOGENOM" id="CLU_2819744_0_0_1"/>
<name>A0A0C3LTF5_9AGAM</name>
<feature type="non-terminal residue" evidence="1">
    <location>
        <position position="67"/>
    </location>
</feature>